<dbReference type="AlphaFoldDB" id="C6K3Q0"/>
<dbReference type="InterPro" id="IPR036957">
    <property type="entry name" value="Znf_PARP_sf"/>
</dbReference>
<evidence type="ECO:0000256" key="3">
    <source>
        <dbReference type="ARBA" id="ARBA00022771"/>
    </source>
</evidence>
<comment type="subcellular location">
    <subcellularLocation>
        <location evidence="1">Nucleus</location>
    </subcellularLocation>
</comment>
<dbReference type="Pfam" id="PF00645">
    <property type="entry name" value="zf-PARP"/>
    <property type="match status" value="1"/>
</dbReference>
<sequence length="234" mass="25508">MPKLCVEYSKSARAKCSLTSCGKKIEKNELRIGTEIILPYSDDGVESWKWRHLCCFTDRQLANARGSGDIDNIQGEDELAAADKVLVEKMREGKLVGDTSIIGRVGDIGHSKLAAELTDKKKDGAAAAKPRAKKSETAVPEGEKAAASPGEKRPRAPRKTKAKAAEKDDDVDSEATDEYEVAVEATVKPRCPYGRECFRTHPTHFSQYSHDDNDGDAASSTKATMKPVIKKGKK</sequence>
<dbReference type="SMART" id="SM01336">
    <property type="entry name" value="zf-PARP"/>
    <property type="match status" value="1"/>
</dbReference>
<dbReference type="Pfam" id="PF10283">
    <property type="entry name" value="zf-CCHH"/>
    <property type="match status" value="1"/>
</dbReference>
<keyword evidence="2" id="KW-0479">Metal-binding</keyword>
<dbReference type="InterPro" id="IPR019406">
    <property type="entry name" value="APLF_PBZ"/>
</dbReference>
<dbReference type="GO" id="GO:0008270">
    <property type="term" value="F:zinc ion binding"/>
    <property type="evidence" value="ECO:0007669"/>
    <property type="project" value="UniProtKB-KW"/>
</dbReference>
<evidence type="ECO:0000256" key="1">
    <source>
        <dbReference type="ARBA" id="ARBA00004123"/>
    </source>
</evidence>
<dbReference type="SUPFAM" id="SSF57716">
    <property type="entry name" value="Glucocorticoid receptor-like (DNA-binding domain)"/>
    <property type="match status" value="1"/>
</dbReference>
<proteinExistence type="predicted"/>
<evidence type="ECO:0000256" key="6">
    <source>
        <dbReference type="SAM" id="MobiDB-lite"/>
    </source>
</evidence>
<gene>
    <name evidence="8" type="ORF">CDFL6B12_12</name>
</gene>
<feature type="region of interest" description="Disordered" evidence="6">
    <location>
        <begin position="120"/>
        <end position="234"/>
    </location>
</feature>
<reference evidence="8" key="1">
    <citation type="submission" date="2009-05" db="EMBL/GenBank/DDBJ databases">
        <title>The evolution of amastin surface glycoproteins in trypanosomatid parasites.</title>
        <authorList>
            <person name="Jackson A.P."/>
        </authorList>
    </citation>
    <scope>NUCLEOTIDE SEQUENCE</scope>
    <source>
        <strain evidence="8">ATCC 30255</strain>
    </source>
</reference>
<keyword evidence="5" id="KW-0539">Nucleus</keyword>
<evidence type="ECO:0000259" key="7">
    <source>
        <dbReference type="PROSITE" id="PS50064"/>
    </source>
</evidence>
<evidence type="ECO:0000313" key="8">
    <source>
        <dbReference type="EMBL" id="ACS87839.1"/>
    </source>
</evidence>
<keyword evidence="4" id="KW-0862">Zinc</keyword>
<keyword evidence="3" id="KW-0863">Zinc-finger</keyword>
<name>C6K3Q0_9TRYP</name>
<dbReference type="InterPro" id="IPR001510">
    <property type="entry name" value="Znf_PARP"/>
</dbReference>
<dbReference type="GO" id="GO:0005634">
    <property type="term" value="C:nucleus"/>
    <property type="evidence" value="ECO:0007669"/>
    <property type="project" value="UniProtKB-SubCell"/>
</dbReference>
<dbReference type="EMBL" id="GQ153664">
    <property type="protein sequence ID" value="ACS87839.1"/>
    <property type="molecule type" value="Genomic_DNA"/>
</dbReference>
<evidence type="ECO:0000256" key="2">
    <source>
        <dbReference type="ARBA" id="ARBA00022723"/>
    </source>
</evidence>
<feature type="domain" description="PARP-type" evidence="7">
    <location>
        <begin position="4"/>
        <end position="90"/>
    </location>
</feature>
<protein>
    <recommendedName>
        <fullName evidence="7">PARP-type domain-containing protein</fullName>
    </recommendedName>
</protein>
<accession>C6K3Q0</accession>
<dbReference type="GO" id="GO:0003677">
    <property type="term" value="F:DNA binding"/>
    <property type="evidence" value="ECO:0007669"/>
    <property type="project" value="InterPro"/>
</dbReference>
<dbReference type="PROSITE" id="PS50064">
    <property type="entry name" value="ZF_PARP_2"/>
    <property type="match status" value="1"/>
</dbReference>
<evidence type="ECO:0000256" key="4">
    <source>
        <dbReference type="ARBA" id="ARBA00022833"/>
    </source>
</evidence>
<feature type="compositionally biased region" description="Acidic residues" evidence="6">
    <location>
        <begin position="167"/>
        <end position="181"/>
    </location>
</feature>
<feature type="compositionally biased region" description="Basic and acidic residues" evidence="6">
    <location>
        <begin position="133"/>
        <end position="154"/>
    </location>
</feature>
<organism evidence="8">
    <name type="scientific">Angomonas deanei</name>
    <dbReference type="NCBI Taxonomy" id="59799"/>
    <lineage>
        <taxon>Eukaryota</taxon>
        <taxon>Discoba</taxon>
        <taxon>Euglenozoa</taxon>
        <taxon>Kinetoplastea</taxon>
        <taxon>Metakinetoplastina</taxon>
        <taxon>Trypanosomatida</taxon>
        <taxon>Trypanosomatidae</taxon>
        <taxon>Strigomonadinae</taxon>
        <taxon>Angomonas</taxon>
    </lineage>
</organism>
<dbReference type="Gene3D" id="3.30.1740.10">
    <property type="entry name" value="Zinc finger, PARP-type"/>
    <property type="match status" value="1"/>
</dbReference>
<evidence type="ECO:0000256" key="5">
    <source>
        <dbReference type="ARBA" id="ARBA00023242"/>
    </source>
</evidence>